<dbReference type="RefSeq" id="WP_307155091.1">
    <property type="nucleotide sequence ID" value="NZ_JAUSUK010000002.1"/>
</dbReference>
<sequence length="248" mass="27611">MPASLVTLSFFRYPRRQAWGAFLRMGFPGVIDGPTQRSGQLRLLGCGSGSGFSILPDFTRYCLMGVPERQEDLAGLRHTKLYRSVAGPSIEQLHFTVRPASGHGSWDGETLFDYSGHEVGEDPFAVLTLASVAPKRVRSFWRQVPQVDRSLSQAEGCLWHAGFGSHPLLQLATFSIWENMDAMRAFAYREGQHPKAIKKARGEDWLPESLFARFEIEAIEGDVDRYPGLATLASSDRIRQPQSLPIAS</sequence>
<comment type="caution">
    <text evidence="1">The sequence shown here is derived from an EMBL/GenBank/DDBJ whole genome shotgun (WGS) entry which is preliminary data.</text>
</comment>
<name>A0ABU0C8Z5_9BRAD</name>
<evidence type="ECO:0000313" key="2">
    <source>
        <dbReference type="Proteomes" id="UP001230253"/>
    </source>
</evidence>
<organism evidence="1 2">
    <name type="scientific">Rhodopseudomonas julia</name>
    <dbReference type="NCBI Taxonomy" id="200617"/>
    <lineage>
        <taxon>Bacteria</taxon>
        <taxon>Pseudomonadati</taxon>
        <taxon>Pseudomonadota</taxon>
        <taxon>Alphaproteobacteria</taxon>
        <taxon>Hyphomicrobiales</taxon>
        <taxon>Nitrobacteraceae</taxon>
        <taxon>Rhodopseudomonas</taxon>
    </lineage>
</organism>
<dbReference type="EMBL" id="JAUSUK010000002">
    <property type="protein sequence ID" value="MDQ0326999.1"/>
    <property type="molecule type" value="Genomic_DNA"/>
</dbReference>
<gene>
    <name evidence="1" type="ORF">J2R99_002868</name>
</gene>
<dbReference type="EC" id="1.14.15.9" evidence="1"/>
<reference evidence="1 2" key="1">
    <citation type="submission" date="2023-07" db="EMBL/GenBank/DDBJ databases">
        <title>Genomic Encyclopedia of Type Strains, Phase IV (KMG-IV): sequencing the most valuable type-strain genomes for metagenomic binning, comparative biology and taxonomic classification.</title>
        <authorList>
            <person name="Goeker M."/>
        </authorList>
    </citation>
    <scope>NUCLEOTIDE SEQUENCE [LARGE SCALE GENOMIC DNA]</scope>
    <source>
        <strain evidence="1 2">DSM 11549</strain>
    </source>
</reference>
<proteinExistence type="predicted"/>
<protein>
    <submittedName>
        <fullName evidence="1">Spheroidene monooxygenase</fullName>
        <ecNumber evidence="1">1.14.15.9</ecNumber>
    </submittedName>
</protein>
<keyword evidence="1" id="KW-0503">Monooxygenase</keyword>
<keyword evidence="1" id="KW-0560">Oxidoreductase</keyword>
<dbReference type="CDD" id="cd21650">
    <property type="entry name" value="CrtA-like"/>
    <property type="match status" value="1"/>
</dbReference>
<dbReference type="InterPro" id="IPR049574">
    <property type="entry name" value="CrtA-like"/>
</dbReference>
<accession>A0ABU0C8Z5</accession>
<keyword evidence="2" id="KW-1185">Reference proteome</keyword>
<dbReference type="Proteomes" id="UP001230253">
    <property type="component" value="Unassembled WGS sequence"/>
</dbReference>
<evidence type="ECO:0000313" key="1">
    <source>
        <dbReference type="EMBL" id="MDQ0326999.1"/>
    </source>
</evidence>
<dbReference type="GO" id="GO:0043823">
    <property type="term" value="F:spheroidene monooxygenase activity"/>
    <property type="evidence" value="ECO:0007669"/>
    <property type="project" value="UniProtKB-EC"/>
</dbReference>